<reference evidence="2 3" key="1">
    <citation type="submission" date="2018-11" db="EMBL/GenBank/DDBJ databases">
        <title>Genome assembly of Steccherinum ochraceum LE-BIN_3174, the white-rot fungus of the Steccherinaceae family (The Residual Polyporoid clade, Polyporales, Basidiomycota).</title>
        <authorList>
            <person name="Fedorova T.V."/>
            <person name="Glazunova O.A."/>
            <person name="Landesman E.O."/>
            <person name="Moiseenko K.V."/>
            <person name="Psurtseva N.V."/>
            <person name="Savinova O.S."/>
            <person name="Shakhova N.V."/>
            <person name="Tyazhelova T.V."/>
            <person name="Vasina D.V."/>
        </authorList>
    </citation>
    <scope>NUCLEOTIDE SEQUENCE [LARGE SCALE GENOMIC DNA]</scope>
    <source>
        <strain evidence="2 3">LE-BIN_3174</strain>
    </source>
</reference>
<dbReference type="Gene3D" id="3.10.129.10">
    <property type="entry name" value="Hotdog Thioesterase"/>
    <property type="match status" value="1"/>
</dbReference>
<dbReference type="Proteomes" id="UP000292702">
    <property type="component" value="Unassembled WGS sequence"/>
</dbReference>
<evidence type="ECO:0000313" key="2">
    <source>
        <dbReference type="EMBL" id="TCD64229.1"/>
    </source>
</evidence>
<evidence type="ECO:0008006" key="4">
    <source>
        <dbReference type="Google" id="ProtNLM"/>
    </source>
</evidence>
<dbReference type="AlphaFoldDB" id="A0A4R0RHE8"/>
<gene>
    <name evidence="2" type="ORF">EIP91_004331</name>
</gene>
<dbReference type="InterPro" id="IPR029069">
    <property type="entry name" value="HotDog_dom_sf"/>
</dbReference>
<dbReference type="EMBL" id="RWJN01000248">
    <property type="protein sequence ID" value="TCD64229.1"/>
    <property type="molecule type" value="Genomic_DNA"/>
</dbReference>
<evidence type="ECO:0000313" key="3">
    <source>
        <dbReference type="Proteomes" id="UP000292702"/>
    </source>
</evidence>
<dbReference type="OrthoDB" id="2831072at2759"/>
<keyword evidence="3" id="KW-1185">Reference proteome</keyword>
<evidence type="ECO:0000256" key="1">
    <source>
        <dbReference type="SAM" id="MobiDB-lite"/>
    </source>
</evidence>
<protein>
    <recommendedName>
        <fullName evidence="4">Thioesterase domain-containing protein</fullName>
    </recommendedName>
</protein>
<sequence>MPLDRLRKFPTAGPPNDDPASVKGNLSLDQKQLLANILAYHIAHHPGSKVFANEVAGNLKLVEAYIRKSDVPTDGGVKTAVAETVHEVTTGEGMLNVHGSLAGACGVYFLDLATFSTFFCHGLVSRRDASGLSTSMNVNWHAPAMRGTKLRIIGTTLSEGRTTVCRAEAYDKTTGQILISAVHTMVPFEKSSKL</sequence>
<name>A0A4R0RHE8_9APHY</name>
<accession>A0A4R0RHE8</accession>
<organism evidence="2 3">
    <name type="scientific">Steccherinum ochraceum</name>
    <dbReference type="NCBI Taxonomy" id="92696"/>
    <lineage>
        <taxon>Eukaryota</taxon>
        <taxon>Fungi</taxon>
        <taxon>Dikarya</taxon>
        <taxon>Basidiomycota</taxon>
        <taxon>Agaricomycotina</taxon>
        <taxon>Agaricomycetes</taxon>
        <taxon>Polyporales</taxon>
        <taxon>Steccherinaceae</taxon>
        <taxon>Steccherinum</taxon>
    </lineage>
</organism>
<feature type="region of interest" description="Disordered" evidence="1">
    <location>
        <begin position="1"/>
        <end position="22"/>
    </location>
</feature>
<dbReference type="SUPFAM" id="SSF54637">
    <property type="entry name" value="Thioesterase/thiol ester dehydrase-isomerase"/>
    <property type="match status" value="1"/>
</dbReference>
<dbReference type="STRING" id="92696.A0A4R0RHE8"/>
<comment type="caution">
    <text evidence="2">The sequence shown here is derived from an EMBL/GenBank/DDBJ whole genome shotgun (WGS) entry which is preliminary data.</text>
</comment>
<proteinExistence type="predicted"/>